<keyword evidence="3" id="KW-1003">Cell membrane</keyword>
<proteinExistence type="inferred from homology"/>
<evidence type="ECO:0000256" key="7">
    <source>
        <dbReference type="RuleBase" id="RU363032"/>
    </source>
</evidence>
<comment type="similarity">
    <text evidence="7">Belongs to the binding-protein-dependent transport system permease family.</text>
</comment>
<dbReference type="PROSITE" id="PS50928">
    <property type="entry name" value="ABC_TM1"/>
    <property type="match status" value="1"/>
</dbReference>
<dbReference type="PANTHER" id="PTHR43005:SF2">
    <property type="entry name" value="INTEGRAL MEMBRANE SUGAR TRANSPORT PROTEIN"/>
    <property type="match status" value="1"/>
</dbReference>
<feature type="domain" description="ABC transmembrane type-1" evidence="8">
    <location>
        <begin position="95"/>
        <end position="311"/>
    </location>
</feature>
<feature type="transmembrane region" description="Helical" evidence="7">
    <location>
        <begin position="290"/>
        <end position="310"/>
    </location>
</feature>
<keyword evidence="10" id="KW-1185">Reference proteome</keyword>
<evidence type="ECO:0000256" key="1">
    <source>
        <dbReference type="ARBA" id="ARBA00004651"/>
    </source>
</evidence>
<feature type="transmembrane region" description="Helical" evidence="7">
    <location>
        <begin position="133"/>
        <end position="153"/>
    </location>
</feature>
<dbReference type="OrthoDB" id="9809527at2"/>
<comment type="subcellular location">
    <subcellularLocation>
        <location evidence="1 7">Cell membrane</location>
        <topology evidence="1 7">Multi-pass membrane protein</topology>
    </subcellularLocation>
</comment>
<dbReference type="Pfam" id="PF00528">
    <property type="entry name" value="BPD_transp_1"/>
    <property type="match status" value="1"/>
</dbReference>
<dbReference type="GO" id="GO:0055085">
    <property type="term" value="P:transmembrane transport"/>
    <property type="evidence" value="ECO:0007669"/>
    <property type="project" value="InterPro"/>
</dbReference>
<keyword evidence="5 7" id="KW-1133">Transmembrane helix</keyword>
<keyword evidence="4 7" id="KW-0812">Transmembrane</keyword>
<comment type="caution">
    <text evidence="9">The sequence shown here is derived from an EMBL/GenBank/DDBJ whole genome shotgun (WGS) entry which is preliminary data.</text>
</comment>
<feature type="transmembrane region" description="Helical" evidence="7">
    <location>
        <begin position="33"/>
        <end position="55"/>
    </location>
</feature>
<keyword evidence="6 7" id="KW-0472">Membrane</keyword>
<dbReference type="InterPro" id="IPR035906">
    <property type="entry name" value="MetI-like_sf"/>
</dbReference>
<dbReference type="Proteomes" id="UP000317036">
    <property type="component" value="Unassembled WGS sequence"/>
</dbReference>
<sequence length="320" mass="35725">MSTTNQAYSKKTASAAIPAQRSLLKRSREKINYTPYLLILPAIVLIAGFLFYPMVNVFFYSLQNYNPAKPYYNGFIGLDNFVDILTKDPLFYSSLQISLKWVAIEVFFQLVFGLGIALLLHQSFKARALFRSIAILPWAVSGVITATMWSLLFNEHMGLVNDLLLKLGIIEHKIAWMADMNTVFPSVVLTELWRGIPFFTITMLAALQTIPSDLYESATVDGAGKWKSFLHITLPFLKNSIILSTLLRSVWEFNNVDMIFAMTGGGPANITTTLTMYVANQAIVAQNFGYGSALTVVGFFILLAFAVSYLKLSGFGKEEK</sequence>
<dbReference type="InterPro" id="IPR000515">
    <property type="entry name" value="MetI-like"/>
</dbReference>
<evidence type="ECO:0000256" key="2">
    <source>
        <dbReference type="ARBA" id="ARBA00022448"/>
    </source>
</evidence>
<dbReference type="AlphaFoldDB" id="A0A559KGH0"/>
<dbReference type="RefSeq" id="WP_144844034.1">
    <property type="nucleotide sequence ID" value="NZ_VNJI01000004.1"/>
</dbReference>
<dbReference type="Gene3D" id="1.10.3720.10">
    <property type="entry name" value="MetI-like"/>
    <property type="match status" value="1"/>
</dbReference>
<gene>
    <name evidence="9" type="ORF">FPZ49_04970</name>
</gene>
<reference evidence="9 10" key="1">
    <citation type="submission" date="2019-07" db="EMBL/GenBank/DDBJ databases">
        <authorList>
            <person name="Kim J."/>
        </authorList>
    </citation>
    <scope>NUCLEOTIDE SEQUENCE [LARGE SCALE GENOMIC DNA]</scope>
    <source>
        <strain evidence="9 10">JC52</strain>
    </source>
</reference>
<organism evidence="9 10">
    <name type="scientific">Paenibacillus cremeus</name>
    <dbReference type="NCBI Taxonomy" id="2163881"/>
    <lineage>
        <taxon>Bacteria</taxon>
        <taxon>Bacillati</taxon>
        <taxon>Bacillota</taxon>
        <taxon>Bacilli</taxon>
        <taxon>Bacillales</taxon>
        <taxon>Paenibacillaceae</taxon>
        <taxon>Paenibacillus</taxon>
    </lineage>
</organism>
<protein>
    <submittedName>
        <fullName evidence="9">Sugar ABC transporter permease</fullName>
    </submittedName>
</protein>
<dbReference type="SUPFAM" id="SSF161098">
    <property type="entry name" value="MetI-like"/>
    <property type="match status" value="1"/>
</dbReference>
<name>A0A559KGH0_9BACL</name>
<evidence type="ECO:0000256" key="5">
    <source>
        <dbReference type="ARBA" id="ARBA00022989"/>
    </source>
</evidence>
<keyword evidence="2 7" id="KW-0813">Transport</keyword>
<feature type="transmembrane region" description="Helical" evidence="7">
    <location>
        <begin position="101"/>
        <end position="121"/>
    </location>
</feature>
<evidence type="ECO:0000313" key="10">
    <source>
        <dbReference type="Proteomes" id="UP000317036"/>
    </source>
</evidence>
<dbReference type="GO" id="GO:0005886">
    <property type="term" value="C:plasma membrane"/>
    <property type="evidence" value="ECO:0007669"/>
    <property type="project" value="UniProtKB-SubCell"/>
</dbReference>
<dbReference type="EMBL" id="VNJI01000004">
    <property type="protein sequence ID" value="TVY11188.1"/>
    <property type="molecule type" value="Genomic_DNA"/>
</dbReference>
<evidence type="ECO:0000313" key="9">
    <source>
        <dbReference type="EMBL" id="TVY11188.1"/>
    </source>
</evidence>
<dbReference type="PANTHER" id="PTHR43005">
    <property type="entry name" value="BLR7065 PROTEIN"/>
    <property type="match status" value="1"/>
</dbReference>
<evidence type="ECO:0000256" key="6">
    <source>
        <dbReference type="ARBA" id="ARBA00023136"/>
    </source>
</evidence>
<evidence type="ECO:0000259" key="8">
    <source>
        <dbReference type="PROSITE" id="PS50928"/>
    </source>
</evidence>
<evidence type="ECO:0000256" key="3">
    <source>
        <dbReference type="ARBA" id="ARBA00022475"/>
    </source>
</evidence>
<evidence type="ECO:0000256" key="4">
    <source>
        <dbReference type="ARBA" id="ARBA00022692"/>
    </source>
</evidence>
<accession>A0A559KGH0</accession>
<dbReference type="CDD" id="cd06261">
    <property type="entry name" value="TM_PBP2"/>
    <property type="match status" value="1"/>
</dbReference>
<feature type="transmembrane region" description="Helical" evidence="7">
    <location>
        <begin position="259"/>
        <end position="278"/>
    </location>
</feature>